<dbReference type="Proteomes" id="UP001165580">
    <property type="component" value="Unassembled WGS sequence"/>
</dbReference>
<protein>
    <submittedName>
        <fullName evidence="4">SGNH/GDSL hydrolase family protein</fullName>
    </submittedName>
</protein>
<evidence type="ECO:0000259" key="3">
    <source>
        <dbReference type="Pfam" id="PF13472"/>
    </source>
</evidence>
<dbReference type="CDD" id="cd01823">
    <property type="entry name" value="SEST_like"/>
    <property type="match status" value="1"/>
</dbReference>
<evidence type="ECO:0000313" key="4">
    <source>
        <dbReference type="EMBL" id="MCS5714261.1"/>
    </source>
</evidence>
<dbReference type="GO" id="GO:0016787">
    <property type="term" value="F:hydrolase activity"/>
    <property type="evidence" value="ECO:0007669"/>
    <property type="project" value="UniProtKB-KW"/>
</dbReference>
<dbReference type="PANTHER" id="PTHR37981:SF1">
    <property type="entry name" value="SGNH HYDROLASE-TYPE ESTERASE DOMAIN-CONTAINING PROTEIN"/>
    <property type="match status" value="1"/>
</dbReference>
<reference evidence="4" key="1">
    <citation type="submission" date="2022-08" db="EMBL/GenBank/DDBJ databases">
        <authorList>
            <person name="Deng Y."/>
            <person name="Han X.-F."/>
            <person name="Zhang Y.-Q."/>
        </authorList>
    </citation>
    <scope>NUCLEOTIDE SEQUENCE</scope>
    <source>
        <strain evidence="4">CPCC 205716</strain>
    </source>
</reference>
<keyword evidence="2" id="KW-0812">Transmembrane</keyword>
<feature type="domain" description="SGNH hydrolase-type esterase" evidence="3">
    <location>
        <begin position="69"/>
        <end position="349"/>
    </location>
</feature>
<keyword evidence="5" id="KW-1185">Reference proteome</keyword>
<dbReference type="InterPro" id="IPR013830">
    <property type="entry name" value="SGNH_hydro"/>
</dbReference>
<dbReference type="Gene3D" id="3.40.50.1110">
    <property type="entry name" value="SGNH hydrolase"/>
    <property type="match status" value="1"/>
</dbReference>
<comment type="caution">
    <text evidence="4">The sequence shown here is derived from an EMBL/GenBank/DDBJ whole genome shotgun (WGS) entry which is preliminary data.</text>
</comment>
<accession>A0ABT2GDT5</accession>
<feature type="compositionally biased region" description="Low complexity" evidence="1">
    <location>
        <begin position="384"/>
        <end position="417"/>
    </location>
</feature>
<dbReference type="InterPro" id="IPR036514">
    <property type="entry name" value="SGNH_hydro_sf"/>
</dbReference>
<keyword evidence="2" id="KW-0472">Membrane</keyword>
<evidence type="ECO:0000313" key="5">
    <source>
        <dbReference type="Proteomes" id="UP001165580"/>
    </source>
</evidence>
<keyword evidence="4" id="KW-0378">Hydrolase</keyword>
<sequence>MPAPPPATDETLPLANEGGYRERVPEPRLRRIVAAAAALPLVVVSLALGAQMASATDVGGASDPVQYVALGDSYSAGFGLVPFSDEPAAGCYQAVANYPHLVADALGLALTDRTCSGAVTANIRDTPQTTITGAGVAPVQSDALTADTDVVTVTIGGNDLGFSTVATSCLAQSAQGPLFAVDLPNCRALYVQGSGEFEFDTLKAKLDDTVAPALAQTFALIAAKAPNAKVIVVGYPSIAPDVENVPVGGCFTPLITGQGAFPENAFPFTDVDTGYLHETEARLDAAIRTAAEGAGASYVSTLAATESHSACSTSDPYINGVTLTAGEGTASGVEGLSVKLGVLHPNTAGVGFLATEVGAAVAAAIEPTQPSPSPTPPPAPTPSPGSSAPASPAPGAVPAAPGTGPGADPAHPALAATGTDPLPLLLAALAVLAAGALAAAAATRRPHPRA</sequence>
<dbReference type="InterPro" id="IPR037460">
    <property type="entry name" value="SEST-like"/>
</dbReference>
<proteinExistence type="predicted"/>
<feature type="region of interest" description="Disordered" evidence="1">
    <location>
        <begin position="366"/>
        <end position="417"/>
    </location>
</feature>
<gene>
    <name evidence="4" type="ORF">NVV95_06800</name>
</gene>
<organism evidence="4 5">
    <name type="scientific">Herbiconiux gentiana</name>
    <dbReference type="NCBI Taxonomy" id="2970912"/>
    <lineage>
        <taxon>Bacteria</taxon>
        <taxon>Bacillati</taxon>
        <taxon>Actinomycetota</taxon>
        <taxon>Actinomycetes</taxon>
        <taxon>Micrococcales</taxon>
        <taxon>Microbacteriaceae</taxon>
        <taxon>Herbiconiux</taxon>
    </lineage>
</organism>
<keyword evidence="2" id="KW-1133">Transmembrane helix</keyword>
<dbReference type="PANTHER" id="PTHR37981">
    <property type="entry name" value="LIPASE 2"/>
    <property type="match status" value="1"/>
</dbReference>
<evidence type="ECO:0000256" key="2">
    <source>
        <dbReference type="SAM" id="Phobius"/>
    </source>
</evidence>
<feature type="transmembrane region" description="Helical" evidence="2">
    <location>
        <begin position="422"/>
        <end position="442"/>
    </location>
</feature>
<dbReference type="SUPFAM" id="SSF52266">
    <property type="entry name" value="SGNH hydrolase"/>
    <property type="match status" value="1"/>
</dbReference>
<dbReference type="EMBL" id="JANTEZ010000002">
    <property type="protein sequence ID" value="MCS5714261.1"/>
    <property type="molecule type" value="Genomic_DNA"/>
</dbReference>
<evidence type="ECO:0000256" key="1">
    <source>
        <dbReference type="SAM" id="MobiDB-lite"/>
    </source>
</evidence>
<dbReference type="Pfam" id="PF13472">
    <property type="entry name" value="Lipase_GDSL_2"/>
    <property type="match status" value="1"/>
</dbReference>
<name>A0ABT2GDT5_9MICO</name>
<dbReference type="RefSeq" id="WP_259485781.1">
    <property type="nucleotide sequence ID" value="NZ_JANTEZ010000002.1"/>
</dbReference>
<feature type="compositionally biased region" description="Pro residues" evidence="1">
    <location>
        <begin position="369"/>
        <end position="383"/>
    </location>
</feature>